<dbReference type="Gene3D" id="3.10.310.70">
    <property type="match status" value="1"/>
</dbReference>
<dbReference type="CDD" id="cd01300">
    <property type="entry name" value="YtcJ_like"/>
    <property type="match status" value="1"/>
</dbReference>
<gene>
    <name evidence="2" type="ORF">UFOPK2171_00141</name>
    <name evidence="3" type="ORF">UFOPK2237_00391</name>
</gene>
<proteinExistence type="predicted"/>
<dbReference type="InterPro" id="IPR033932">
    <property type="entry name" value="YtcJ-like"/>
</dbReference>
<evidence type="ECO:0000313" key="3">
    <source>
        <dbReference type="EMBL" id="CAB4649051.1"/>
    </source>
</evidence>
<dbReference type="EMBL" id="CAEZWD010000007">
    <property type="protein sequence ID" value="CAB4642011.1"/>
    <property type="molecule type" value="Genomic_DNA"/>
</dbReference>
<dbReference type="Gene3D" id="3.20.20.140">
    <property type="entry name" value="Metal-dependent hydrolases"/>
    <property type="match status" value="1"/>
</dbReference>
<reference evidence="2" key="1">
    <citation type="submission" date="2020-05" db="EMBL/GenBank/DDBJ databases">
        <authorList>
            <person name="Chiriac C."/>
            <person name="Salcher M."/>
            <person name="Ghai R."/>
            <person name="Kavagutti S V."/>
        </authorList>
    </citation>
    <scope>NUCLEOTIDE SEQUENCE</scope>
</reference>
<dbReference type="EMBL" id="CAEZWI010000030">
    <property type="protein sequence ID" value="CAB4649051.1"/>
    <property type="molecule type" value="Genomic_DNA"/>
</dbReference>
<dbReference type="SUPFAM" id="SSF51556">
    <property type="entry name" value="Metallo-dependent hydrolases"/>
    <property type="match status" value="1"/>
</dbReference>
<dbReference type="AlphaFoldDB" id="A0A6J6JWV6"/>
<dbReference type="InterPro" id="IPR032466">
    <property type="entry name" value="Metal_Hydrolase"/>
</dbReference>
<dbReference type="PANTHER" id="PTHR22642">
    <property type="entry name" value="IMIDAZOLONEPROPIONASE"/>
    <property type="match status" value="1"/>
</dbReference>
<dbReference type="Pfam" id="PF07969">
    <property type="entry name" value="Amidohydro_3"/>
    <property type="match status" value="1"/>
</dbReference>
<dbReference type="InterPro" id="IPR011059">
    <property type="entry name" value="Metal-dep_hydrolase_composite"/>
</dbReference>
<protein>
    <submittedName>
        <fullName evidence="2">Unannotated protein</fullName>
    </submittedName>
</protein>
<evidence type="ECO:0000259" key="1">
    <source>
        <dbReference type="Pfam" id="PF07969"/>
    </source>
</evidence>
<accession>A0A6J6JWV6</accession>
<evidence type="ECO:0000313" key="2">
    <source>
        <dbReference type="EMBL" id="CAB4642011.1"/>
    </source>
</evidence>
<organism evidence="2">
    <name type="scientific">freshwater metagenome</name>
    <dbReference type="NCBI Taxonomy" id="449393"/>
    <lineage>
        <taxon>unclassified sequences</taxon>
        <taxon>metagenomes</taxon>
        <taxon>ecological metagenomes</taxon>
    </lineage>
</organism>
<dbReference type="SUPFAM" id="SSF51338">
    <property type="entry name" value="Composite domain of metallo-dependent hydrolases"/>
    <property type="match status" value="1"/>
</dbReference>
<dbReference type="Gene3D" id="2.30.40.10">
    <property type="entry name" value="Urease, subunit C, domain 1"/>
    <property type="match status" value="1"/>
</dbReference>
<name>A0A6J6JWV6_9ZZZZ</name>
<feature type="domain" description="Amidohydrolase 3" evidence="1">
    <location>
        <begin position="45"/>
        <end position="530"/>
    </location>
</feature>
<dbReference type="PANTHER" id="PTHR22642:SF2">
    <property type="entry name" value="PROTEIN LONG AFTER FAR-RED 3"/>
    <property type="match status" value="1"/>
</dbReference>
<dbReference type="GO" id="GO:0016810">
    <property type="term" value="F:hydrolase activity, acting on carbon-nitrogen (but not peptide) bonds"/>
    <property type="evidence" value="ECO:0007669"/>
    <property type="project" value="InterPro"/>
</dbReference>
<sequence>MTTTVWHNGKVWINETQTSNALAATNGLIVAHGDAALALNADEKIDLKGATLLPGFGDGHAHPVFGGIETLFAPVRGPEKLEQLLEAVKTWADANPDAPWVRGEGYDPSLSPRGEFDAKWLDEIVPDRPVVLRAMDYHTAWVNTKALELAGITKDTPQPGDGEISLREDGTPSGTLREWGAWKMVYDLLPPLTLDQRDQALRAASTAFSSCGVTWAQDAWVEEDTMESWLQAAKSGALTFRANLAWLAEPEGVWKTKIDSFETNRDRVKREAPERLTGNTVKFFADGILEGGTAAVLEDYCDCPNKGMPNWRREELFEAVAAVVARGFQAHIHAIGDAGIRNALDAFEHARKVGGKLINPVIAHSQLIDPADLPRFKELDVIANFEPLWAQLANEQVVLTIPRLGQERADRQYPMATLLHSGTKISFGSDWPVTSPVPMEGIGIAITRQTDEEFPPGGWVPHERLTLNEALTAYTMGTAVQAGEEELWGDLAIGKRADVVMMDTDIHSLEPMRVRKAKVVGTWLGGVRVFGK</sequence>
<dbReference type="InterPro" id="IPR013108">
    <property type="entry name" value="Amidohydro_3"/>
</dbReference>